<accession>A0A9W8Q6B6</accession>
<evidence type="ECO:0000313" key="2">
    <source>
        <dbReference type="Proteomes" id="UP001144673"/>
    </source>
</evidence>
<name>A0A9W8Q6B6_AKAMU</name>
<organism evidence="1 2">
    <name type="scientific">Akanthomyces muscarius</name>
    <name type="common">Entomopathogenic fungus</name>
    <name type="synonym">Lecanicillium muscarium</name>
    <dbReference type="NCBI Taxonomy" id="2231603"/>
    <lineage>
        <taxon>Eukaryota</taxon>
        <taxon>Fungi</taxon>
        <taxon>Dikarya</taxon>
        <taxon>Ascomycota</taxon>
        <taxon>Pezizomycotina</taxon>
        <taxon>Sordariomycetes</taxon>
        <taxon>Hypocreomycetidae</taxon>
        <taxon>Hypocreales</taxon>
        <taxon>Cordycipitaceae</taxon>
        <taxon>Akanthomyces</taxon>
    </lineage>
</organism>
<comment type="caution">
    <text evidence="1">The sequence shown here is derived from an EMBL/GenBank/DDBJ whole genome shotgun (WGS) entry which is preliminary data.</text>
</comment>
<dbReference type="GeneID" id="80889325"/>
<dbReference type="Proteomes" id="UP001144673">
    <property type="component" value="Chromosome 3"/>
</dbReference>
<evidence type="ECO:0000313" key="1">
    <source>
        <dbReference type="EMBL" id="KAJ4147658.1"/>
    </source>
</evidence>
<dbReference type="AlphaFoldDB" id="A0A9W8Q6B6"/>
<dbReference type="RefSeq" id="XP_056050599.1">
    <property type="nucleotide sequence ID" value="XM_056193575.1"/>
</dbReference>
<reference evidence="1" key="1">
    <citation type="journal article" date="2023" name="Access Microbiol">
        <title>De-novo genome assembly for Akanthomyces muscarius, a biocontrol agent of insect agricultural pests.</title>
        <authorList>
            <person name="Erdos Z."/>
            <person name="Studholme D.J."/>
            <person name="Raymond B."/>
            <person name="Sharma M."/>
        </authorList>
    </citation>
    <scope>NUCLEOTIDE SEQUENCE</scope>
    <source>
        <strain evidence="1">Ve6</strain>
    </source>
</reference>
<dbReference type="KEGG" id="amus:LMH87_002166"/>
<dbReference type="EMBL" id="JAJHUN010000010">
    <property type="protein sequence ID" value="KAJ4147658.1"/>
    <property type="molecule type" value="Genomic_DNA"/>
</dbReference>
<protein>
    <submittedName>
        <fullName evidence="1">Uncharacterized protein</fullName>
    </submittedName>
</protein>
<keyword evidence="2" id="KW-1185">Reference proteome</keyword>
<proteinExistence type="predicted"/>
<sequence>MMLWLFWELDFREDFCKMARRMVVELDTSEFANGGRFWGNAGTASIMDHVSQIRLQSLQAVLDVIHDMLEKLVVLEESPRWSRLVTQLGPNRCRQATCALLRSSLITAGLWPLPAAVEVQESVTEVYSKLAAVVSHDHMGCEFGLFWYKKIQDALDLQLGQIEMLRIDSSGHSPEVS</sequence>
<gene>
    <name evidence="1" type="ORF">LMH87_002166</name>
</gene>